<sequence length="361" mass="37027">MRTLGDTIGRLAAHRASAAQADFAQPGADRLSDLANFGSNPGALKARCFVPVDLPDDSPLVVVLHGCTQTAAGYDAGSGWSVLAEAQGFALLFPEQVRGNNANLCFNWFVPGDIVHGAGEVLSIRQMIDTMVKLHGLDRRRIFVTGLSAGGAMAMAMLATAPEVFAGGAIIAGLPYGTAKTMPEAFDRMRGMGLPDAEATAKLVRAASAHVGETPWPVLSVWQGSADKTVDAANAQAIIGGWAALHGVSVTATEQQEVNGHVRRVWRDTAGKPVIEAFAIGGMAHGTPIGEGAGAPAPFMLDAGISSTLRIAAFWGIAPAVAEGTAAAAGPEPVAPNAEFAGFAGPGAMIEQALRSAGLMR</sequence>
<evidence type="ECO:0000313" key="4">
    <source>
        <dbReference type="Proteomes" id="UP000635071"/>
    </source>
</evidence>
<keyword evidence="2" id="KW-0378">Hydrolase</keyword>
<accession>A0A917EBQ7</accession>
<dbReference type="GO" id="GO:0016787">
    <property type="term" value="F:hydrolase activity"/>
    <property type="evidence" value="ECO:0007669"/>
    <property type="project" value="UniProtKB-KW"/>
</dbReference>
<keyword evidence="4" id="KW-1185">Reference proteome</keyword>
<proteinExistence type="predicted"/>
<dbReference type="Pfam" id="PF10503">
    <property type="entry name" value="Esterase_PHB"/>
    <property type="match status" value="1"/>
</dbReference>
<reference evidence="3" key="1">
    <citation type="journal article" date="2014" name="Int. J. Syst. Evol. Microbiol.">
        <title>Complete genome sequence of Corynebacterium casei LMG S-19264T (=DSM 44701T), isolated from a smear-ripened cheese.</title>
        <authorList>
            <consortium name="US DOE Joint Genome Institute (JGI-PGF)"/>
            <person name="Walter F."/>
            <person name="Albersmeier A."/>
            <person name="Kalinowski J."/>
            <person name="Ruckert C."/>
        </authorList>
    </citation>
    <scope>NUCLEOTIDE SEQUENCE</scope>
    <source>
        <strain evidence="3">CGMCC 1.15519</strain>
    </source>
</reference>
<dbReference type="PANTHER" id="PTHR43037">
    <property type="entry name" value="UNNAMED PRODUCT-RELATED"/>
    <property type="match status" value="1"/>
</dbReference>
<evidence type="ECO:0000256" key="1">
    <source>
        <dbReference type="ARBA" id="ARBA00022729"/>
    </source>
</evidence>
<protein>
    <submittedName>
        <fullName evidence="3">Polyhydroxybutyrate depolymerase</fullName>
    </submittedName>
</protein>
<evidence type="ECO:0000256" key="2">
    <source>
        <dbReference type="ARBA" id="ARBA00022801"/>
    </source>
</evidence>
<gene>
    <name evidence="3" type="ORF">GCM10011529_27210</name>
</gene>
<reference evidence="3" key="2">
    <citation type="submission" date="2020-09" db="EMBL/GenBank/DDBJ databases">
        <authorList>
            <person name="Sun Q."/>
            <person name="Zhou Y."/>
        </authorList>
    </citation>
    <scope>NUCLEOTIDE SEQUENCE</scope>
    <source>
        <strain evidence="3">CGMCC 1.15519</strain>
    </source>
</reference>
<dbReference type="PANTHER" id="PTHR43037:SF1">
    <property type="entry name" value="BLL1128 PROTEIN"/>
    <property type="match status" value="1"/>
</dbReference>
<dbReference type="InterPro" id="IPR010126">
    <property type="entry name" value="Esterase_phb"/>
</dbReference>
<organism evidence="3 4">
    <name type="scientific">Sandarakinorhabdus glacialis</name>
    <dbReference type="NCBI Taxonomy" id="1614636"/>
    <lineage>
        <taxon>Bacteria</taxon>
        <taxon>Pseudomonadati</taxon>
        <taxon>Pseudomonadota</taxon>
        <taxon>Alphaproteobacteria</taxon>
        <taxon>Sphingomonadales</taxon>
        <taxon>Sphingosinicellaceae</taxon>
        <taxon>Sandarakinorhabdus</taxon>
    </lineage>
</organism>
<comment type="caution">
    <text evidence="3">The sequence shown here is derived from an EMBL/GenBank/DDBJ whole genome shotgun (WGS) entry which is preliminary data.</text>
</comment>
<dbReference type="InterPro" id="IPR029058">
    <property type="entry name" value="AB_hydrolase_fold"/>
</dbReference>
<dbReference type="SUPFAM" id="SSF53474">
    <property type="entry name" value="alpha/beta-Hydrolases"/>
    <property type="match status" value="1"/>
</dbReference>
<dbReference type="RefSeq" id="WP_188763643.1">
    <property type="nucleotide sequence ID" value="NZ_BMJM01000011.1"/>
</dbReference>
<name>A0A917EBQ7_9SPHN</name>
<dbReference type="GO" id="GO:0005576">
    <property type="term" value="C:extracellular region"/>
    <property type="evidence" value="ECO:0007669"/>
    <property type="project" value="InterPro"/>
</dbReference>
<evidence type="ECO:0000313" key="3">
    <source>
        <dbReference type="EMBL" id="GGE19251.1"/>
    </source>
</evidence>
<keyword evidence="1" id="KW-0732">Signal</keyword>
<dbReference type="NCBIfam" id="TIGR01840">
    <property type="entry name" value="esterase_phb"/>
    <property type="match status" value="1"/>
</dbReference>
<dbReference type="Proteomes" id="UP000635071">
    <property type="component" value="Unassembled WGS sequence"/>
</dbReference>
<dbReference type="Gene3D" id="3.40.50.1820">
    <property type="entry name" value="alpha/beta hydrolase"/>
    <property type="match status" value="1"/>
</dbReference>
<dbReference type="InterPro" id="IPR050955">
    <property type="entry name" value="Plant_Biomass_Hydrol_Est"/>
</dbReference>
<dbReference type="EMBL" id="BMJM01000011">
    <property type="protein sequence ID" value="GGE19251.1"/>
    <property type="molecule type" value="Genomic_DNA"/>
</dbReference>
<dbReference type="AlphaFoldDB" id="A0A917EBQ7"/>